<dbReference type="Gene3D" id="2.60.40.1120">
    <property type="entry name" value="Carboxypeptidase-like, regulatory domain"/>
    <property type="match status" value="1"/>
</dbReference>
<reference evidence="4" key="1">
    <citation type="journal article" date="2019" name="Int. J. Syst. Evol. Microbiol.">
        <title>The Global Catalogue of Microorganisms (GCM) 10K type strain sequencing project: providing services to taxonomists for standard genome sequencing and annotation.</title>
        <authorList>
            <consortium name="The Broad Institute Genomics Platform"/>
            <consortium name="The Broad Institute Genome Sequencing Center for Infectious Disease"/>
            <person name="Wu L."/>
            <person name="Ma J."/>
        </authorList>
    </citation>
    <scope>NUCLEOTIDE SEQUENCE [LARGE SCALE GENOMIC DNA]</scope>
    <source>
        <strain evidence="4">CCM 8749</strain>
    </source>
</reference>
<dbReference type="InterPro" id="IPR008969">
    <property type="entry name" value="CarboxyPept-like_regulatory"/>
</dbReference>
<dbReference type="EMBL" id="JBHSQV010000159">
    <property type="protein sequence ID" value="MFC5987330.1"/>
    <property type="molecule type" value="Genomic_DNA"/>
</dbReference>
<dbReference type="Gene3D" id="2.60.40.1080">
    <property type="match status" value="1"/>
</dbReference>
<sequence length="929" mass="98859">MLSRHVYKKISALLVVAMILSIFSTSVLAAGETEAANEVTFSDIDQSYAKQEIQALADLGIISGYDGKFNPKGSLTRADLAVVLVKSLELEPDTASSEVFTDVPSDAWYAGYVGALVKSGITYGTSATTFSPNKFVSREELAVLFIRAFGWEETAKAAELDETLTDMDEVSDWAAAAVSFAFKIGFIQGVDNGDGTFSFNPDGNADRQALARLAYEFVVNRAVYEEAVANLDADNGESDAGSSTGGFIIIKDGDDEEDENTAAHEITEPGTYTLGNVTGDVHILAQDVTLKNTTITGNLLIAEEIADGDVILDQVTVTGTTTVEGGGPNSIHVANSILATVIVNKNDGSIRLVLEDGTNVQQITLQSGAIIETTNGVGQIGPVNLDNAIPRNSNITLNGSFTSIHVRAQQVAVNIGQGSTIAQLNVLAEALNSTFNLGHGSNIRRLIVDAMTSFAGNGTIANAEVNVDGVDFADLATRPVFAADPSVTDVVYSPEQVTLTAPDAGRQIILTGLKSSGTKDVTSLAQWSTSDASVAVVTSSGLVRAVNNGSTTVTADYGQFSVDVPVTVAVYQLETPTISAIEVTNGTIDVNFSGSVTDAIYSDFKVTATLNGQNIELSNLRYAGGQFTFDPVSLNDYYGSTLYITVESSANAANQFIGSQSDAIQLTGFGGTIVNVAGEPVPGLEIKFRKGLNATEGPIEATVTTDAYGEYMIYLKPGIYTGELGGEGTPYITSYLIGVSAVNVFNVGENQTAILVPDANETRIVLTWDRDPRDLDSHLIGPAREGGHFHTWFANKQYNSDGQLIVDLDLDDVTSYGPETTTVRQDVYGTYTFYVHHWAGESTLRASLAKIEVYRGAVDAPSAVYEVPTGTGSEIYWIVFEMTITEDGQVQFKAINELTNEDPADSTYVNEYDDDWSLAEGQESEEGQL</sequence>
<evidence type="ECO:0000313" key="3">
    <source>
        <dbReference type="EMBL" id="MFC5987330.1"/>
    </source>
</evidence>
<protein>
    <submittedName>
        <fullName evidence="3">S-layer homology domain-containing protein</fullName>
    </submittedName>
</protein>
<dbReference type="Proteomes" id="UP001596250">
    <property type="component" value="Unassembled WGS sequence"/>
</dbReference>
<name>A0ABW1IQD9_9BACL</name>
<feature type="domain" description="SLH" evidence="2">
    <location>
        <begin position="36"/>
        <end position="98"/>
    </location>
</feature>
<keyword evidence="1" id="KW-0732">Signal</keyword>
<dbReference type="SUPFAM" id="SSF49373">
    <property type="entry name" value="Invasin/intimin cell-adhesion fragments"/>
    <property type="match status" value="1"/>
</dbReference>
<dbReference type="SMART" id="SM00635">
    <property type="entry name" value="BID_2"/>
    <property type="match status" value="1"/>
</dbReference>
<proteinExistence type="predicted"/>
<feature type="chain" id="PRO_5045103148" evidence="1">
    <location>
        <begin position="30"/>
        <end position="929"/>
    </location>
</feature>
<organism evidence="3 4">
    <name type="scientific">Marinicrinis lubricantis</name>
    <dbReference type="NCBI Taxonomy" id="2086470"/>
    <lineage>
        <taxon>Bacteria</taxon>
        <taxon>Bacillati</taxon>
        <taxon>Bacillota</taxon>
        <taxon>Bacilli</taxon>
        <taxon>Bacillales</taxon>
        <taxon>Paenibacillaceae</taxon>
    </lineage>
</organism>
<evidence type="ECO:0000259" key="2">
    <source>
        <dbReference type="PROSITE" id="PS51272"/>
    </source>
</evidence>
<dbReference type="RefSeq" id="WP_379894688.1">
    <property type="nucleotide sequence ID" value="NZ_CBCSCT010000045.1"/>
</dbReference>
<gene>
    <name evidence="3" type="ORF">ACFPXP_13035</name>
</gene>
<feature type="signal peptide" evidence="1">
    <location>
        <begin position="1"/>
        <end position="29"/>
    </location>
</feature>
<dbReference type="Pfam" id="PF00395">
    <property type="entry name" value="SLH"/>
    <property type="match status" value="3"/>
</dbReference>
<accession>A0ABW1IQD9</accession>
<evidence type="ECO:0000313" key="4">
    <source>
        <dbReference type="Proteomes" id="UP001596250"/>
    </source>
</evidence>
<feature type="domain" description="SLH" evidence="2">
    <location>
        <begin position="161"/>
        <end position="228"/>
    </location>
</feature>
<keyword evidence="4" id="KW-1185">Reference proteome</keyword>
<dbReference type="PROSITE" id="PS51272">
    <property type="entry name" value="SLH"/>
    <property type="match status" value="3"/>
</dbReference>
<feature type="domain" description="SLH" evidence="2">
    <location>
        <begin position="99"/>
        <end position="159"/>
    </location>
</feature>
<dbReference type="InterPro" id="IPR008964">
    <property type="entry name" value="Invasin/intimin_cell_adhesion"/>
</dbReference>
<dbReference type="SUPFAM" id="SSF49464">
    <property type="entry name" value="Carboxypeptidase regulatory domain-like"/>
    <property type="match status" value="1"/>
</dbReference>
<dbReference type="PANTHER" id="PTHR43308">
    <property type="entry name" value="OUTER MEMBRANE PROTEIN ALPHA-RELATED"/>
    <property type="match status" value="1"/>
</dbReference>
<evidence type="ECO:0000256" key="1">
    <source>
        <dbReference type="SAM" id="SignalP"/>
    </source>
</evidence>
<dbReference type="InterPro" id="IPR001119">
    <property type="entry name" value="SLH_dom"/>
</dbReference>
<dbReference type="InterPro" id="IPR051465">
    <property type="entry name" value="Cell_Envelope_Struct_Comp"/>
</dbReference>
<dbReference type="PANTHER" id="PTHR43308:SF5">
    <property type="entry name" value="S-LAYER PROTEIN _ PEPTIDOGLYCAN ENDO-BETA-N-ACETYLGLUCOSAMINIDASE"/>
    <property type="match status" value="1"/>
</dbReference>
<comment type="caution">
    <text evidence="3">The sequence shown here is derived from an EMBL/GenBank/DDBJ whole genome shotgun (WGS) entry which is preliminary data.</text>
</comment>
<dbReference type="InterPro" id="IPR003343">
    <property type="entry name" value="Big_2"/>
</dbReference>